<sequence length="159" mass="17978">MTTQTTQTTQQISDAELAAQPAAYWTGVANEALIAFTRARMAEHGFTQPQYWLLRNLSKNDLSSDGRGMRIPELQQAMNSYIRPEDDLKAEAEVLLERGRLTRDSEGRLWITETGDEARADFKQHAPAIRDRIHRGIDDADYVTTLKVLQQMIRNTGGT</sequence>
<protein>
    <submittedName>
        <fullName evidence="1">MarR family transcriptional regulator</fullName>
    </submittedName>
</protein>
<dbReference type="Proteomes" id="UP000472335">
    <property type="component" value="Unassembled WGS sequence"/>
</dbReference>
<dbReference type="InterPro" id="IPR036390">
    <property type="entry name" value="WH_DNA-bd_sf"/>
</dbReference>
<dbReference type="RefSeq" id="WP_165266819.1">
    <property type="nucleotide sequence ID" value="NZ_JAAKZY010000187.1"/>
</dbReference>
<name>A0A6G4VHX0_9ACTN</name>
<comment type="caution">
    <text evidence="1">The sequence shown here is derived from an EMBL/GenBank/DDBJ whole genome shotgun (WGS) entry which is preliminary data.</text>
</comment>
<proteinExistence type="predicted"/>
<gene>
    <name evidence="1" type="ORF">G5C60_38905</name>
</gene>
<evidence type="ECO:0000313" key="1">
    <source>
        <dbReference type="EMBL" id="NGO13410.1"/>
    </source>
</evidence>
<dbReference type="SUPFAM" id="SSF46785">
    <property type="entry name" value="Winged helix' DNA-binding domain"/>
    <property type="match status" value="1"/>
</dbReference>
<organism evidence="1 2">
    <name type="scientific">Streptomyces scabichelini</name>
    <dbReference type="NCBI Taxonomy" id="2711217"/>
    <lineage>
        <taxon>Bacteria</taxon>
        <taxon>Bacillati</taxon>
        <taxon>Actinomycetota</taxon>
        <taxon>Actinomycetes</taxon>
        <taxon>Kitasatosporales</taxon>
        <taxon>Streptomycetaceae</taxon>
        <taxon>Streptomyces</taxon>
    </lineage>
</organism>
<dbReference type="AlphaFoldDB" id="A0A6G4VHX0"/>
<dbReference type="Gene3D" id="1.10.10.10">
    <property type="entry name" value="Winged helix-like DNA-binding domain superfamily/Winged helix DNA-binding domain"/>
    <property type="match status" value="1"/>
</dbReference>
<evidence type="ECO:0000313" key="2">
    <source>
        <dbReference type="Proteomes" id="UP000472335"/>
    </source>
</evidence>
<dbReference type="EMBL" id="JAAKZY010000187">
    <property type="protein sequence ID" value="NGO13410.1"/>
    <property type="molecule type" value="Genomic_DNA"/>
</dbReference>
<accession>A0A6G4VHX0</accession>
<keyword evidence="2" id="KW-1185">Reference proteome</keyword>
<reference evidence="1 2" key="1">
    <citation type="submission" date="2020-02" db="EMBL/GenBank/DDBJ databases">
        <title>Whole-genome analyses of novel actinobacteria.</title>
        <authorList>
            <person name="Sahin N."/>
            <person name="Gencbay T."/>
        </authorList>
    </citation>
    <scope>NUCLEOTIDE SEQUENCE [LARGE SCALE GENOMIC DNA]</scope>
    <source>
        <strain evidence="1 2">HC44</strain>
    </source>
</reference>
<dbReference type="InterPro" id="IPR036388">
    <property type="entry name" value="WH-like_DNA-bd_sf"/>
</dbReference>